<evidence type="ECO:0000313" key="2">
    <source>
        <dbReference type="EMBL" id="AEI82947.1"/>
    </source>
</evidence>
<dbReference type="Gene3D" id="2.40.160.10">
    <property type="entry name" value="Porin"/>
    <property type="match status" value="1"/>
</dbReference>
<organism evidence="2 3">
    <name type="scientific">Cupriavidus necator (strain ATCC 43291 / DSM 13513 / CCUG 52238 / LMG 8453 / N-1)</name>
    <name type="common">Ralstonia eutropha</name>
    <dbReference type="NCBI Taxonomy" id="1042878"/>
    <lineage>
        <taxon>Bacteria</taxon>
        <taxon>Pseudomonadati</taxon>
        <taxon>Pseudomonadota</taxon>
        <taxon>Betaproteobacteria</taxon>
        <taxon>Burkholderiales</taxon>
        <taxon>Burkholderiaceae</taxon>
        <taxon>Cupriavidus</taxon>
    </lineage>
</organism>
<dbReference type="KEGG" id="cnc:CNE_BB2p01360"/>
<reference evidence="2 3" key="1">
    <citation type="journal article" date="2011" name="J. Bacteriol.">
        <title>Complete genome sequence of the type strain Cupriavidus necator N-1.</title>
        <authorList>
            <person name="Poehlein A."/>
            <person name="Kusian B."/>
            <person name="Friedrich B."/>
            <person name="Daniel R."/>
            <person name="Bowien B."/>
        </authorList>
    </citation>
    <scope>NUCLEOTIDE SEQUENCE [LARGE SCALE GENOMIC DNA]</scope>
    <source>
        <strain evidence="3">ATCC 43291 / DSM 13513 / CCUG 52238 / LMG 8453 / N-1</strain>
        <plasmid evidence="2 3">pBB2</plasmid>
    </source>
</reference>
<dbReference type="HOGENOM" id="CLU_2568104_0_0_4"/>
<keyword evidence="2" id="KW-0614">Plasmid</keyword>
<proteinExistence type="predicted"/>
<evidence type="ECO:0000313" key="3">
    <source>
        <dbReference type="Proteomes" id="UP000006798"/>
    </source>
</evidence>
<evidence type="ECO:0000256" key="1">
    <source>
        <dbReference type="SAM" id="MobiDB-lite"/>
    </source>
</evidence>
<accession>F8GYK6</accession>
<protein>
    <submittedName>
        <fullName evidence="2">Uncharacterized protein</fullName>
    </submittedName>
</protein>
<sequence>MLLASANYTLSKRTDAFLNVGNLRNKNNSNLGLNGFGSTVTPRDNQTGVHGQHSPQVLTDPRLPYCSGETAGPTQQQEVKK</sequence>
<name>F8GYK6_CUPNN</name>
<dbReference type="EMBL" id="CP002880">
    <property type="protein sequence ID" value="AEI82947.1"/>
    <property type="molecule type" value="Genomic_DNA"/>
</dbReference>
<dbReference type="AlphaFoldDB" id="F8GYK6"/>
<feature type="compositionally biased region" description="Polar residues" evidence="1">
    <location>
        <begin position="38"/>
        <end position="57"/>
    </location>
</feature>
<geneLocation type="plasmid" evidence="2 3">
    <name>pBB2</name>
</geneLocation>
<dbReference type="InterPro" id="IPR023614">
    <property type="entry name" value="Porin_dom_sf"/>
</dbReference>
<feature type="region of interest" description="Disordered" evidence="1">
    <location>
        <begin position="35"/>
        <end position="81"/>
    </location>
</feature>
<gene>
    <name evidence="2" type="ordered locus">CNE_BB2p01360</name>
</gene>
<dbReference type="SUPFAM" id="SSF56935">
    <property type="entry name" value="Porins"/>
    <property type="match status" value="1"/>
</dbReference>
<dbReference type="Proteomes" id="UP000006798">
    <property type="component" value="Plasmid pBB2"/>
</dbReference>
<feature type="compositionally biased region" description="Polar residues" evidence="1">
    <location>
        <begin position="72"/>
        <end position="81"/>
    </location>
</feature>